<comment type="caution">
    <text evidence="2">The sequence shown here is derived from an EMBL/GenBank/DDBJ whole genome shotgun (WGS) entry which is preliminary data.</text>
</comment>
<proteinExistence type="predicted"/>
<dbReference type="EMBL" id="JBBCAQ010000004">
    <property type="protein sequence ID" value="KAK7604258.1"/>
    <property type="molecule type" value="Genomic_DNA"/>
</dbReference>
<dbReference type="Proteomes" id="UP001367676">
    <property type="component" value="Unassembled WGS sequence"/>
</dbReference>
<protein>
    <submittedName>
        <fullName evidence="2">Uncharacterized protein</fullName>
    </submittedName>
</protein>
<feature type="compositionally biased region" description="Basic and acidic residues" evidence="1">
    <location>
        <begin position="30"/>
        <end position="43"/>
    </location>
</feature>
<reference evidence="2 3" key="1">
    <citation type="submission" date="2024-03" db="EMBL/GenBank/DDBJ databases">
        <title>Adaptation during the transition from Ophiocordyceps entomopathogen to insect associate is accompanied by gene loss and intensified selection.</title>
        <authorList>
            <person name="Ward C.M."/>
            <person name="Onetto C.A."/>
            <person name="Borneman A.R."/>
        </authorList>
    </citation>
    <scope>NUCLEOTIDE SEQUENCE [LARGE SCALE GENOMIC DNA]</scope>
    <source>
        <strain evidence="2">AWRI1</strain>
        <tissue evidence="2">Single Adult Female</tissue>
    </source>
</reference>
<evidence type="ECO:0000313" key="2">
    <source>
        <dbReference type="EMBL" id="KAK7604258.1"/>
    </source>
</evidence>
<dbReference type="AlphaFoldDB" id="A0AAN9TU82"/>
<evidence type="ECO:0000313" key="3">
    <source>
        <dbReference type="Proteomes" id="UP001367676"/>
    </source>
</evidence>
<evidence type="ECO:0000256" key="1">
    <source>
        <dbReference type="SAM" id="MobiDB-lite"/>
    </source>
</evidence>
<feature type="region of interest" description="Disordered" evidence="1">
    <location>
        <begin position="15"/>
        <end position="50"/>
    </location>
</feature>
<sequence length="119" mass="13291">MLNNMASKFKFKRPTFGVKNPANQSNLDGFIKKGNETTSRNEETPSSVSCDKLEESRAPVIVDQIARRVVEKSSNTSFTEKGAVSTLSTSATIKVSKGSYRIIERLYVKYVTAAFYKRL</sequence>
<accession>A0AAN9TU82</accession>
<name>A0AAN9TU82_9HEMI</name>
<organism evidence="2 3">
    <name type="scientific">Parthenolecanium corni</name>
    <dbReference type="NCBI Taxonomy" id="536013"/>
    <lineage>
        <taxon>Eukaryota</taxon>
        <taxon>Metazoa</taxon>
        <taxon>Ecdysozoa</taxon>
        <taxon>Arthropoda</taxon>
        <taxon>Hexapoda</taxon>
        <taxon>Insecta</taxon>
        <taxon>Pterygota</taxon>
        <taxon>Neoptera</taxon>
        <taxon>Paraneoptera</taxon>
        <taxon>Hemiptera</taxon>
        <taxon>Sternorrhyncha</taxon>
        <taxon>Coccoidea</taxon>
        <taxon>Coccidae</taxon>
        <taxon>Parthenolecanium</taxon>
    </lineage>
</organism>
<keyword evidence="3" id="KW-1185">Reference proteome</keyword>
<gene>
    <name evidence="2" type="ORF">V9T40_004531</name>
</gene>